<protein>
    <recommendedName>
        <fullName evidence="6">RRM domain-containing protein</fullName>
    </recommendedName>
</protein>
<feature type="compositionally biased region" description="Basic and acidic residues" evidence="5">
    <location>
        <begin position="1"/>
        <end position="14"/>
    </location>
</feature>
<keyword evidence="4" id="KW-0175">Coiled coil</keyword>
<dbReference type="PANTHER" id="PTHR23189">
    <property type="entry name" value="RNA RECOGNITION MOTIF-CONTAINING"/>
    <property type="match status" value="1"/>
</dbReference>
<feature type="compositionally biased region" description="Gly residues" evidence="5">
    <location>
        <begin position="33"/>
        <end position="44"/>
    </location>
</feature>
<dbReference type="Pfam" id="PF00076">
    <property type="entry name" value="RRM_1"/>
    <property type="match status" value="2"/>
</dbReference>
<gene>
    <name evidence="7" type="ORF">LSTR_LSTR006806</name>
</gene>
<feature type="compositionally biased region" description="Basic and acidic residues" evidence="5">
    <location>
        <begin position="595"/>
        <end position="612"/>
    </location>
</feature>
<feature type="coiled-coil region" evidence="4">
    <location>
        <begin position="355"/>
        <end position="453"/>
    </location>
</feature>
<feature type="region of interest" description="Disordered" evidence="5">
    <location>
        <begin position="562"/>
        <end position="612"/>
    </location>
</feature>
<name>A0A482WT08_LAOST</name>
<dbReference type="FunFam" id="3.30.70.330:FF:000043">
    <property type="entry name" value="paraspeckle component 1 isoform X1"/>
    <property type="match status" value="1"/>
</dbReference>
<dbReference type="InParanoid" id="A0A482WT08"/>
<dbReference type="GO" id="GO:0005634">
    <property type="term" value="C:nucleus"/>
    <property type="evidence" value="ECO:0007669"/>
    <property type="project" value="UniProtKB-ARBA"/>
</dbReference>
<keyword evidence="8" id="KW-1185">Reference proteome</keyword>
<dbReference type="InterPro" id="IPR012677">
    <property type="entry name" value="Nucleotide-bd_a/b_plait_sf"/>
</dbReference>
<dbReference type="Gene3D" id="6.10.250.1170">
    <property type="match status" value="1"/>
</dbReference>
<feature type="domain" description="RRM" evidence="6">
    <location>
        <begin position="154"/>
        <end position="226"/>
    </location>
</feature>
<comment type="caution">
    <text evidence="7">The sequence shown here is derived from an EMBL/GenBank/DDBJ whole genome shotgun (WGS) entry which is preliminary data.</text>
</comment>
<keyword evidence="2 3" id="KW-0694">RNA-binding</keyword>
<evidence type="ECO:0000256" key="1">
    <source>
        <dbReference type="ARBA" id="ARBA00022737"/>
    </source>
</evidence>
<evidence type="ECO:0000256" key="3">
    <source>
        <dbReference type="PROSITE-ProRule" id="PRU00176"/>
    </source>
</evidence>
<dbReference type="Proteomes" id="UP000291343">
    <property type="component" value="Unassembled WGS sequence"/>
</dbReference>
<accession>A0A482WT08</accession>
<dbReference type="FunFam" id="3.30.70.330:FF:000513">
    <property type="entry name" value="Splicing factor, proline-and glutamine-rich"/>
    <property type="match status" value="1"/>
</dbReference>
<dbReference type="GO" id="GO:0003723">
    <property type="term" value="F:RNA binding"/>
    <property type="evidence" value="ECO:0007669"/>
    <property type="project" value="UniProtKB-UniRule"/>
</dbReference>
<sequence>MANNEAKPKNKNENAVEANGGHTPDQKPQMFSGRGGRGGRGGMNHGRRFPPGQKDDRNMRGGQDGDHKDNKMEDGGNHGNQGRMGGGGGGGGRGGGRGGFRGGQGGGGRGGQGQDDRAARGQDDRVKEKLSQLRGPTSDLPPQDNKEKKFTGRCRLYIGNLNNDITEEELNALFTPYGETFETFINKEKNFGFVRLDYRANAEKARRDLDGSLRKGRPLRVRFAPLGAALKVKNLTPYVTNELLELSFSVFGEVERAVVITDERGNSTREGVVEFSRKPSAMLALRKCAEGCFFMDSSLKPVIVEPFETIDDTDGYSEKSLTKKTPDYYKAREIGPRFAAINGFEFEYGTRWKQLHELYKQKEEALNREMKMEEEKLEAQMEYARYEHETEVLREQLRLREMDRERQKREWEMKERQAEDQRRVDEEMMRRQQEEMQLRMHHQEDELRRRQQENSIFMQVRQVMMASQQEQALRQAQGGGGGGGYNQQAEGGNVAALREYEALAAAGGLSERELLHLARSGGDKRRAFEEIAAAGNLPLDPKAYMEAYERGARFEEGRPIEEVVRGGGGGGRQGGGMEMGGGGGGNQRGRWGPANDRRQNVPDDFPAKRRRF</sequence>
<dbReference type="EMBL" id="QKKF02026665">
    <property type="protein sequence ID" value="RZF36301.1"/>
    <property type="molecule type" value="Genomic_DNA"/>
</dbReference>
<dbReference type="CDD" id="cd12332">
    <property type="entry name" value="RRM1_p54nrb_like"/>
    <property type="match status" value="1"/>
</dbReference>
<proteinExistence type="predicted"/>
<dbReference type="Pfam" id="PF08075">
    <property type="entry name" value="NOPS"/>
    <property type="match status" value="1"/>
</dbReference>
<dbReference type="Gene3D" id="3.30.70.330">
    <property type="match status" value="2"/>
</dbReference>
<evidence type="ECO:0000256" key="5">
    <source>
        <dbReference type="SAM" id="MobiDB-lite"/>
    </source>
</evidence>
<evidence type="ECO:0000256" key="4">
    <source>
        <dbReference type="SAM" id="Coils"/>
    </source>
</evidence>
<feature type="compositionally biased region" description="Gly residues" evidence="5">
    <location>
        <begin position="565"/>
        <end position="587"/>
    </location>
</feature>
<feature type="compositionally biased region" description="Basic and acidic residues" evidence="5">
    <location>
        <begin position="114"/>
        <end position="131"/>
    </location>
</feature>
<evidence type="ECO:0000313" key="8">
    <source>
        <dbReference type="Proteomes" id="UP000291343"/>
    </source>
</evidence>
<dbReference type="OrthoDB" id="10067824at2759"/>
<dbReference type="SMART" id="SM00360">
    <property type="entry name" value="RRM"/>
    <property type="match status" value="2"/>
</dbReference>
<feature type="compositionally biased region" description="Basic and acidic residues" evidence="5">
    <location>
        <begin position="53"/>
        <end position="76"/>
    </location>
</feature>
<organism evidence="7 8">
    <name type="scientific">Laodelphax striatellus</name>
    <name type="common">Small brown planthopper</name>
    <name type="synonym">Delphax striatella</name>
    <dbReference type="NCBI Taxonomy" id="195883"/>
    <lineage>
        <taxon>Eukaryota</taxon>
        <taxon>Metazoa</taxon>
        <taxon>Ecdysozoa</taxon>
        <taxon>Arthropoda</taxon>
        <taxon>Hexapoda</taxon>
        <taxon>Insecta</taxon>
        <taxon>Pterygota</taxon>
        <taxon>Neoptera</taxon>
        <taxon>Paraneoptera</taxon>
        <taxon>Hemiptera</taxon>
        <taxon>Auchenorrhyncha</taxon>
        <taxon>Fulgoroidea</taxon>
        <taxon>Delphacidae</taxon>
        <taxon>Criomorphinae</taxon>
        <taxon>Laodelphax</taxon>
    </lineage>
</organism>
<keyword evidence="1" id="KW-0677">Repeat</keyword>
<feature type="domain" description="RRM" evidence="6">
    <location>
        <begin position="228"/>
        <end position="309"/>
    </location>
</feature>
<dbReference type="InterPro" id="IPR035979">
    <property type="entry name" value="RBD_domain_sf"/>
</dbReference>
<dbReference type="PROSITE" id="PS50102">
    <property type="entry name" value="RRM"/>
    <property type="match status" value="2"/>
</dbReference>
<dbReference type="InterPro" id="IPR012975">
    <property type="entry name" value="NOPS"/>
</dbReference>
<feature type="compositionally biased region" description="Gly residues" evidence="5">
    <location>
        <begin position="77"/>
        <end position="113"/>
    </location>
</feature>
<evidence type="ECO:0000313" key="7">
    <source>
        <dbReference type="EMBL" id="RZF36301.1"/>
    </source>
</evidence>
<dbReference type="SUPFAM" id="SSF54928">
    <property type="entry name" value="RNA-binding domain, RBD"/>
    <property type="match status" value="1"/>
</dbReference>
<evidence type="ECO:0000256" key="2">
    <source>
        <dbReference type="ARBA" id="ARBA00022884"/>
    </source>
</evidence>
<dbReference type="STRING" id="195883.A0A482WT08"/>
<dbReference type="SMR" id="A0A482WT08"/>
<dbReference type="InterPro" id="IPR000504">
    <property type="entry name" value="RRM_dom"/>
</dbReference>
<reference evidence="7 8" key="1">
    <citation type="journal article" date="2017" name="Gigascience">
        <title>Genome sequence of the small brown planthopper, Laodelphax striatellus.</title>
        <authorList>
            <person name="Zhu J."/>
            <person name="Jiang F."/>
            <person name="Wang X."/>
            <person name="Yang P."/>
            <person name="Bao Y."/>
            <person name="Zhao W."/>
            <person name="Wang W."/>
            <person name="Lu H."/>
            <person name="Wang Q."/>
            <person name="Cui N."/>
            <person name="Li J."/>
            <person name="Chen X."/>
            <person name="Luo L."/>
            <person name="Yu J."/>
            <person name="Kang L."/>
            <person name="Cui F."/>
        </authorList>
    </citation>
    <scope>NUCLEOTIDE SEQUENCE [LARGE SCALE GENOMIC DNA]</scope>
    <source>
        <strain evidence="7">Lst14</strain>
    </source>
</reference>
<dbReference type="AlphaFoldDB" id="A0A482WT08"/>
<feature type="region of interest" description="Disordered" evidence="5">
    <location>
        <begin position="1"/>
        <end position="147"/>
    </location>
</feature>
<dbReference type="CDD" id="cd12945">
    <property type="entry name" value="NOPS_NONA_like"/>
    <property type="match status" value="1"/>
</dbReference>
<evidence type="ECO:0000259" key="6">
    <source>
        <dbReference type="PROSITE" id="PS50102"/>
    </source>
</evidence>